<proteinExistence type="predicted"/>
<evidence type="ECO:0000256" key="2">
    <source>
        <dbReference type="PROSITE-ProRule" id="PRU00335"/>
    </source>
</evidence>
<dbReference type="InterPro" id="IPR050624">
    <property type="entry name" value="HTH-type_Tx_Regulator"/>
</dbReference>
<dbReference type="PANTHER" id="PTHR43479">
    <property type="entry name" value="ACREF/ENVCD OPERON REPRESSOR-RELATED"/>
    <property type="match status" value="1"/>
</dbReference>
<evidence type="ECO:0000256" key="1">
    <source>
        <dbReference type="ARBA" id="ARBA00023125"/>
    </source>
</evidence>
<organism evidence="4 5">
    <name type="scientific">Clostridium boliviensis</name>
    <dbReference type="NCBI Taxonomy" id="318465"/>
    <lineage>
        <taxon>Bacteria</taxon>
        <taxon>Bacillati</taxon>
        <taxon>Bacillota</taxon>
        <taxon>Clostridia</taxon>
        <taxon>Eubacteriales</taxon>
        <taxon>Clostridiaceae</taxon>
        <taxon>Clostridium</taxon>
    </lineage>
</organism>
<gene>
    <name evidence="4" type="ORF">RZO55_25345</name>
</gene>
<dbReference type="EMBL" id="JAWONS010000329">
    <property type="protein sequence ID" value="MDW2800898.1"/>
    <property type="molecule type" value="Genomic_DNA"/>
</dbReference>
<keyword evidence="1 2" id="KW-0238">DNA-binding</keyword>
<dbReference type="Pfam" id="PF17754">
    <property type="entry name" value="TetR_C_14"/>
    <property type="match status" value="1"/>
</dbReference>
<sequence length="210" mass="23791">MKKNNIYGDVQPSFGWMDKKKAKTRATIQREALRLFTKQGYNDTTIEQVAEASEISRITFFRYFATKAEVVLCDLDFMDNTVIETTLSEPAKMSVIQALRTALSQLYLKSPDESLKMLEERVILLRTVPELRVATMNYFPGKTRIISEMIAKRTGRKSDDFEVCNFAGVIGGIWSAAWLSTEKDVAEGCIGRFYKLLDAGLKHLEDGLPL</sequence>
<dbReference type="Gene3D" id="1.10.10.60">
    <property type="entry name" value="Homeodomain-like"/>
    <property type="match status" value="1"/>
</dbReference>
<evidence type="ECO:0000313" key="5">
    <source>
        <dbReference type="Proteomes" id="UP001276854"/>
    </source>
</evidence>
<dbReference type="InterPro" id="IPR001647">
    <property type="entry name" value="HTH_TetR"/>
</dbReference>
<dbReference type="InterPro" id="IPR009057">
    <property type="entry name" value="Homeodomain-like_sf"/>
</dbReference>
<dbReference type="SUPFAM" id="SSF46689">
    <property type="entry name" value="Homeodomain-like"/>
    <property type="match status" value="1"/>
</dbReference>
<evidence type="ECO:0000259" key="3">
    <source>
        <dbReference type="PROSITE" id="PS50977"/>
    </source>
</evidence>
<name>A0ABU4GTD1_9CLOT</name>
<dbReference type="PROSITE" id="PS50977">
    <property type="entry name" value="HTH_TETR_2"/>
    <property type="match status" value="1"/>
</dbReference>
<dbReference type="Gene3D" id="1.10.357.10">
    <property type="entry name" value="Tetracycline Repressor, domain 2"/>
    <property type="match status" value="1"/>
</dbReference>
<dbReference type="Proteomes" id="UP001276854">
    <property type="component" value="Unassembled WGS sequence"/>
</dbReference>
<comment type="caution">
    <text evidence="4">The sequence shown here is derived from an EMBL/GenBank/DDBJ whole genome shotgun (WGS) entry which is preliminary data.</text>
</comment>
<evidence type="ECO:0000313" key="4">
    <source>
        <dbReference type="EMBL" id="MDW2800898.1"/>
    </source>
</evidence>
<dbReference type="Pfam" id="PF00440">
    <property type="entry name" value="TetR_N"/>
    <property type="match status" value="1"/>
</dbReference>
<feature type="DNA-binding region" description="H-T-H motif" evidence="2">
    <location>
        <begin position="45"/>
        <end position="64"/>
    </location>
</feature>
<keyword evidence="5" id="KW-1185">Reference proteome</keyword>
<reference evidence="4 5" key="1">
    <citation type="submission" date="2023-10" db="EMBL/GenBank/DDBJ databases">
        <title>A novel Glycoside Hydrolase 43-Like Enzyme from Clostrdium boliviensis is an Endo-xylanase, and a Candidate for Xylooligosaccharides Production from Different Xylan Substrates.</title>
        <authorList>
            <person name="Alvarez M.T."/>
            <person name="Rocabado-Villegas L.R."/>
            <person name="Salas-Veizaga D.M."/>
            <person name="Linares-Pasten J.A."/>
            <person name="Gudmundsdottir E.E."/>
            <person name="Hreggvidsson G.O."/>
            <person name="Adlercreutz P."/>
            <person name="Nordberg Karlsson E."/>
        </authorList>
    </citation>
    <scope>NUCLEOTIDE SEQUENCE [LARGE SCALE GENOMIC DNA]</scope>
    <source>
        <strain evidence="4 5">E-1</strain>
    </source>
</reference>
<dbReference type="PANTHER" id="PTHR43479:SF11">
    <property type="entry name" value="ACREF_ENVCD OPERON REPRESSOR-RELATED"/>
    <property type="match status" value="1"/>
</dbReference>
<dbReference type="InterPro" id="IPR041347">
    <property type="entry name" value="MftR_C"/>
</dbReference>
<dbReference type="PRINTS" id="PR00455">
    <property type="entry name" value="HTHTETR"/>
</dbReference>
<feature type="domain" description="HTH tetR-type" evidence="3">
    <location>
        <begin position="22"/>
        <end position="82"/>
    </location>
</feature>
<dbReference type="RefSeq" id="WP_318067060.1">
    <property type="nucleotide sequence ID" value="NZ_JAWONS010000329.1"/>
</dbReference>
<protein>
    <submittedName>
        <fullName evidence="4">TetR family transcriptional regulator</fullName>
    </submittedName>
</protein>
<accession>A0ABU4GTD1</accession>